<reference evidence="6" key="1">
    <citation type="journal article" date="2017" name="Genome Biol.">
        <title>Comparative genomics reveals high biological diversity and specific adaptations in the industrially and medically important fungal genus Aspergillus.</title>
        <authorList>
            <person name="de Vries R.P."/>
            <person name="Riley R."/>
            <person name="Wiebenga A."/>
            <person name="Aguilar-Osorio G."/>
            <person name="Amillis S."/>
            <person name="Uchima C.A."/>
            <person name="Anderluh G."/>
            <person name="Asadollahi M."/>
            <person name="Askin M."/>
            <person name="Barry K."/>
            <person name="Battaglia E."/>
            <person name="Bayram O."/>
            <person name="Benocci T."/>
            <person name="Braus-Stromeyer S.A."/>
            <person name="Caldana C."/>
            <person name="Canovas D."/>
            <person name="Cerqueira G.C."/>
            <person name="Chen F."/>
            <person name="Chen W."/>
            <person name="Choi C."/>
            <person name="Clum A."/>
            <person name="Dos Santos R.A."/>
            <person name="Damasio A.R."/>
            <person name="Diallinas G."/>
            <person name="Emri T."/>
            <person name="Fekete E."/>
            <person name="Flipphi M."/>
            <person name="Freyberg S."/>
            <person name="Gallo A."/>
            <person name="Gournas C."/>
            <person name="Habgood R."/>
            <person name="Hainaut M."/>
            <person name="Harispe M.L."/>
            <person name="Henrissat B."/>
            <person name="Hilden K.S."/>
            <person name="Hope R."/>
            <person name="Hossain A."/>
            <person name="Karabika E."/>
            <person name="Karaffa L."/>
            <person name="Karanyi Z."/>
            <person name="Krasevec N."/>
            <person name="Kuo A."/>
            <person name="Kusch H."/>
            <person name="LaButti K."/>
            <person name="Lagendijk E.L."/>
            <person name="Lapidus A."/>
            <person name="Levasseur A."/>
            <person name="Lindquist E."/>
            <person name="Lipzen A."/>
            <person name="Logrieco A.F."/>
            <person name="MacCabe A."/>
            <person name="Maekelae M.R."/>
            <person name="Malavazi I."/>
            <person name="Melin P."/>
            <person name="Meyer V."/>
            <person name="Mielnichuk N."/>
            <person name="Miskei M."/>
            <person name="Molnar A.P."/>
            <person name="Mule G."/>
            <person name="Ngan C.Y."/>
            <person name="Orejas M."/>
            <person name="Orosz E."/>
            <person name="Ouedraogo J.P."/>
            <person name="Overkamp K.M."/>
            <person name="Park H.-S."/>
            <person name="Perrone G."/>
            <person name="Piumi F."/>
            <person name="Punt P.J."/>
            <person name="Ram A.F."/>
            <person name="Ramon A."/>
            <person name="Rauscher S."/>
            <person name="Record E."/>
            <person name="Riano-Pachon D.M."/>
            <person name="Robert V."/>
            <person name="Roehrig J."/>
            <person name="Ruller R."/>
            <person name="Salamov A."/>
            <person name="Salih N.S."/>
            <person name="Samson R.A."/>
            <person name="Sandor E."/>
            <person name="Sanguinetti M."/>
            <person name="Schuetze T."/>
            <person name="Sepcic K."/>
            <person name="Shelest E."/>
            <person name="Sherlock G."/>
            <person name="Sophianopoulou V."/>
            <person name="Squina F.M."/>
            <person name="Sun H."/>
            <person name="Susca A."/>
            <person name="Todd R.B."/>
            <person name="Tsang A."/>
            <person name="Unkles S.E."/>
            <person name="van de Wiele N."/>
            <person name="van Rossen-Uffink D."/>
            <person name="Oliveira J.V."/>
            <person name="Vesth T.C."/>
            <person name="Visser J."/>
            <person name="Yu J.-H."/>
            <person name="Zhou M."/>
            <person name="Andersen M.R."/>
            <person name="Archer D.B."/>
            <person name="Baker S.E."/>
            <person name="Benoit I."/>
            <person name="Brakhage A.A."/>
            <person name="Braus G.H."/>
            <person name="Fischer R."/>
            <person name="Frisvad J.C."/>
            <person name="Goldman G.H."/>
            <person name="Houbraken J."/>
            <person name="Oakley B."/>
            <person name="Pocsi I."/>
            <person name="Scazzocchio C."/>
            <person name="Seiboth B."/>
            <person name="vanKuyk P.A."/>
            <person name="Wortman J."/>
            <person name="Dyer P.S."/>
            <person name="Grigoriev I.V."/>
        </authorList>
    </citation>
    <scope>NUCLEOTIDE SEQUENCE [LARGE SCALE GENOMIC DNA]</scope>
    <source>
        <strain evidence="6">CBS 583.65</strain>
    </source>
</reference>
<dbReference type="Proteomes" id="UP000184073">
    <property type="component" value="Unassembled WGS sequence"/>
</dbReference>
<accession>A0A1L9P7M9</accession>
<evidence type="ECO:0000313" key="6">
    <source>
        <dbReference type="Proteomes" id="UP000184073"/>
    </source>
</evidence>
<dbReference type="STRING" id="1036611.A0A1L9P7M9"/>
<gene>
    <name evidence="5" type="ORF">ASPVEDRAFT_36962</name>
</gene>
<comment type="domain">
    <text evidence="3">The main chain amide nitrogen atoms of the second glycine and its adjacent residue in the HGGXW motif define the oxyanion hole, and stabilize the oxyanion that forms during the nucleophilic attack by the catalytic serine during substrate cleavage.</text>
</comment>
<dbReference type="PANTHER" id="PTHR48081:SF33">
    <property type="entry name" value="KYNURENINE FORMAMIDASE"/>
    <property type="match status" value="1"/>
</dbReference>
<comment type="catalytic activity">
    <reaction evidence="3">
        <text>N-formyl-L-kynurenine + H2O = L-kynurenine + formate + H(+)</text>
        <dbReference type="Rhea" id="RHEA:13009"/>
        <dbReference type="ChEBI" id="CHEBI:15377"/>
        <dbReference type="ChEBI" id="CHEBI:15378"/>
        <dbReference type="ChEBI" id="CHEBI:15740"/>
        <dbReference type="ChEBI" id="CHEBI:57959"/>
        <dbReference type="ChEBI" id="CHEBI:58629"/>
        <dbReference type="EC" id="3.5.1.9"/>
    </reaction>
</comment>
<comment type="function">
    <text evidence="3">Catalyzes the hydrolysis of N-formyl-L-kynurenine to L-kynurenine, the second step in the kynurenine pathway of tryptophan degradation. Kynurenine may be further oxidized to nicotinic acid, NAD(H) and NADP(H). Required for elimination of toxic metabolites.</text>
</comment>
<evidence type="ECO:0000256" key="3">
    <source>
        <dbReference type="HAMAP-Rule" id="MF_03014"/>
    </source>
</evidence>
<dbReference type="PANTHER" id="PTHR48081">
    <property type="entry name" value="AB HYDROLASE SUPERFAMILY PROTEIN C4A8.06C"/>
    <property type="match status" value="1"/>
</dbReference>
<dbReference type="AlphaFoldDB" id="A0A1L9P7M9"/>
<sequence>MSLETFPYGDHDLQTVTVARPYPAPASTENDTSYWVILIHGGAWRDPTQTATSYLTPALSILSSQQQLQSAITGIASISYRLSAHPSHRQDLSNISPTSDRTAKHPDHVADIQTALSFLEAKYNIGKRYVLAGHSCGATLAFQAVMKPLAPLTSNAGAGYEHPQAILGMAGIYNLRLLRDSHKDISAYQEFIEGAFGDDENVWDAVSPGVVGVDAWEEGRVVVLAHSDSDELCDVAQSEGMKQRLRGWEEGRSNGQRKVHLLSIEGKHDEAWEKGAELARAIVFTLSRL</sequence>
<comment type="similarity">
    <text evidence="3">Belongs to the kynurenine formamidase family.</text>
</comment>
<dbReference type="GeneID" id="63726850"/>
<comment type="subunit">
    <text evidence="3">Homodimer.</text>
</comment>
<keyword evidence="2 3" id="KW-0823">Tryptophan catabolism</keyword>
<dbReference type="OrthoDB" id="420264at2759"/>
<dbReference type="GO" id="GO:0019441">
    <property type="term" value="P:L-tryptophan catabolic process to kynurenine"/>
    <property type="evidence" value="ECO:0007669"/>
    <property type="project" value="UniProtKB-UniRule"/>
</dbReference>
<dbReference type="ESTHER" id="aspve-a0a1l9p7m9">
    <property type="family name" value="Kynurenine-formamidase"/>
</dbReference>
<protein>
    <recommendedName>
        <fullName evidence="3">Kynurenine formamidase</fullName>
        <shortName evidence="3">KFA</shortName>
        <shortName evidence="3">KFase</shortName>
        <ecNumber evidence="3">3.5.1.9</ecNumber>
    </recommendedName>
    <alternativeName>
        <fullName evidence="3">Arylformamidase</fullName>
    </alternativeName>
    <alternativeName>
        <fullName evidence="3">N-formylkynurenine formamidase</fullName>
        <shortName evidence="3">FKF</shortName>
    </alternativeName>
</protein>
<dbReference type="InterPro" id="IPR029058">
    <property type="entry name" value="AB_hydrolase_fold"/>
</dbReference>
<dbReference type="EMBL" id="KV878125">
    <property type="protein sequence ID" value="OJI97540.1"/>
    <property type="molecule type" value="Genomic_DNA"/>
</dbReference>
<dbReference type="InterPro" id="IPR027519">
    <property type="entry name" value="KFase_ver/fungi-typ"/>
</dbReference>
<comment type="pathway">
    <text evidence="3">Amino-acid degradation; L-tryptophan degradation via kynurenine pathway; L-kynurenine from L-tryptophan: step 2/2.</text>
</comment>
<name>A0A1L9P7M9_ASPVE</name>
<dbReference type="InterPro" id="IPR049492">
    <property type="entry name" value="BD-FAE-like_dom"/>
</dbReference>
<evidence type="ECO:0000259" key="4">
    <source>
        <dbReference type="Pfam" id="PF20434"/>
    </source>
</evidence>
<feature type="active site" evidence="3">
    <location>
        <position position="268"/>
    </location>
</feature>
<feature type="active site" description="Nucleophile" evidence="3">
    <location>
        <position position="135"/>
    </location>
</feature>
<keyword evidence="6" id="KW-1185">Reference proteome</keyword>
<evidence type="ECO:0000313" key="5">
    <source>
        <dbReference type="EMBL" id="OJI97540.1"/>
    </source>
</evidence>
<dbReference type="Gene3D" id="3.40.50.1820">
    <property type="entry name" value="alpha/beta hydrolase"/>
    <property type="match status" value="1"/>
</dbReference>
<keyword evidence="1 3" id="KW-0378">Hydrolase</keyword>
<dbReference type="InterPro" id="IPR050300">
    <property type="entry name" value="GDXG_lipolytic_enzyme"/>
</dbReference>
<organism evidence="5 6">
    <name type="scientific">Aspergillus versicolor CBS 583.65</name>
    <dbReference type="NCBI Taxonomy" id="1036611"/>
    <lineage>
        <taxon>Eukaryota</taxon>
        <taxon>Fungi</taxon>
        <taxon>Dikarya</taxon>
        <taxon>Ascomycota</taxon>
        <taxon>Pezizomycotina</taxon>
        <taxon>Eurotiomycetes</taxon>
        <taxon>Eurotiomycetidae</taxon>
        <taxon>Eurotiales</taxon>
        <taxon>Aspergillaceae</taxon>
        <taxon>Aspergillus</taxon>
        <taxon>Aspergillus subgen. Nidulantes</taxon>
    </lineage>
</organism>
<dbReference type="RefSeq" id="XP_040663303.1">
    <property type="nucleotide sequence ID" value="XM_040811339.1"/>
</dbReference>
<feature type="active site" evidence="3">
    <location>
        <position position="230"/>
    </location>
</feature>
<dbReference type="HAMAP" id="MF_03014">
    <property type="entry name" value="KFase"/>
    <property type="match status" value="1"/>
</dbReference>
<dbReference type="Pfam" id="PF20434">
    <property type="entry name" value="BD-FAE"/>
    <property type="match status" value="1"/>
</dbReference>
<dbReference type="GO" id="GO:0004061">
    <property type="term" value="F:arylformamidase activity"/>
    <property type="evidence" value="ECO:0007669"/>
    <property type="project" value="UniProtKB-UniRule"/>
</dbReference>
<proteinExistence type="inferred from homology"/>
<dbReference type="SUPFAM" id="SSF53474">
    <property type="entry name" value="alpha/beta-Hydrolases"/>
    <property type="match status" value="1"/>
</dbReference>
<feature type="domain" description="BD-FAE-like" evidence="4">
    <location>
        <begin position="28"/>
        <end position="245"/>
    </location>
</feature>
<evidence type="ECO:0000256" key="2">
    <source>
        <dbReference type="ARBA" id="ARBA00023079"/>
    </source>
</evidence>
<dbReference type="VEuPathDB" id="FungiDB:ASPVEDRAFT_36962"/>
<dbReference type="EC" id="3.5.1.9" evidence="3"/>
<evidence type="ECO:0000256" key="1">
    <source>
        <dbReference type="ARBA" id="ARBA00022801"/>
    </source>
</evidence>
<dbReference type="GO" id="GO:0034354">
    <property type="term" value="P:'de novo' NAD+ biosynthetic process from L-tryptophan"/>
    <property type="evidence" value="ECO:0007669"/>
    <property type="project" value="UniProtKB-UniRule"/>
</dbReference>
<feature type="short sequence motif" description="HGGXW" evidence="3">
    <location>
        <begin position="40"/>
        <end position="44"/>
    </location>
</feature>
<dbReference type="UniPathway" id="UPA00333">
    <property type="reaction ID" value="UER00454"/>
</dbReference>